<comment type="caution">
    <text evidence="1">The sequence shown here is derived from an EMBL/GenBank/DDBJ whole genome shotgun (WGS) entry which is preliminary data.</text>
</comment>
<gene>
    <name evidence="1" type="ORF">PCG10_007833</name>
</gene>
<dbReference type="Gene3D" id="3.30.460.40">
    <property type="match status" value="1"/>
</dbReference>
<proteinExistence type="predicted"/>
<evidence type="ECO:0000313" key="1">
    <source>
        <dbReference type="EMBL" id="KAF7521889.1"/>
    </source>
</evidence>
<sequence>MGGAAVCLTAPDPSRRTEDVDLVIHVDQRSITADILTQRLLSSFSSEFGPVNQFGHIIPAYRLRLPNGAIQLVEVEVFDYASWPNRPQYNLQTATRVTKLINGYPVKLFSPEWLTREKMLSQYQRQGFKHSMDIEDLARLMRYCTPGKPELDFDHDQELQRALSSLLQERPRLRSGLRRILKCREIFRNW</sequence>
<name>A0A9P5L2X2_PENCR</name>
<organism evidence="1 2">
    <name type="scientific">Penicillium crustosum</name>
    <name type="common">Blue mold fungus</name>
    <dbReference type="NCBI Taxonomy" id="36656"/>
    <lineage>
        <taxon>Eukaryota</taxon>
        <taxon>Fungi</taxon>
        <taxon>Dikarya</taxon>
        <taxon>Ascomycota</taxon>
        <taxon>Pezizomycotina</taxon>
        <taxon>Eurotiomycetes</taxon>
        <taxon>Eurotiomycetidae</taxon>
        <taxon>Eurotiales</taxon>
        <taxon>Aspergillaceae</taxon>
        <taxon>Penicillium</taxon>
    </lineage>
</organism>
<evidence type="ECO:0000313" key="2">
    <source>
        <dbReference type="Proteomes" id="UP000701341"/>
    </source>
</evidence>
<protein>
    <submittedName>
        <fullName evidence="1">Uncharacterized protein</fullName>
    </submittedName>
</protein>
<dbReference type="AlphaFoldDB" id="A0A9P5L2X2"/>
<keyword evidence="2" id="KW-1185">Reference proteome</keyword>
<reference evidence="1" key="1">
    <citation type="submission" date="2020-02" db="EMBL/GenBank/DDBJ databases">
        <authorList>
            <person name="Lichtner F.J."/>
        </authorList>
    </citation>
    <scope>NUCLEOTIDE SEQUENCE</scope>
    <source>
        <strain evidence="1">G10</strain>
    </source>
</reference>
<accession>A0A9P5L2X2</accession>
<dbReference type="Proteomes" id="UP000701341">
    <property type="component" value="Unassembled WGS sequence"/>
</dbReference>
<dbReference type="EMBL" id="JAAOZQ010000058">
    <property type="protein sequence ID" value="KAF7521889.1"/>
    <property type="molecule type" value="Genomic_DNA"/>
</dbReference>